<dbReference type="SMART" id="SM00421">
    <property type="entry name" value="HTH_LUXR"/>
    <property type="match status" value="1"/>
</dbReference>
<dbReference type="InterPro" id="IPR036388">
    <property type="entry name" value="WH-like_DNA-bd_sf"/>
</dbReference>
<name>A0A6C1C0A3_9ACTN</name>
<sequence>MSPRPAPGRGRVLLERADELALLAQAVREVAHGESRTVVVRGRPGTGRSTLLAETAALARRAGLHVVTAPDQAPRPDPDHTGAAPSRAAAQEPAAPVAVLRDEPRQPGAGPVEPARSLTRRSDGRPLLYVVACADPSLLTEAAPPHREIRLRPLSPRAVRALLVETYGEEAAEPLVPAALAATGGNPAVLCGTLHRRPAPAPGPEEFAALAHQVGRHRLRSALAGAPQQAVALLRAAAVADGDFPFHQVCELAGIPAPSRERARTDAARTGLLGSVTDPRLHDPLVTDRVLGLMDEGGRAGLHESAVRLERRHRMRQSVLGRLVVRTGLTDSWVPEALYAAGVEARRSGDEAGAVTLLESAEDRGARGGLQTEVLLELARAQLSLRPHAADRGFLRVLTEPALRDGSAARLFAADVLTLRGGGIETASAIATAASLRTTPESQRHALHGLRALALETGPAAEAPLRSGALETPPPAPGPDTAVAAREQTPPPAGRRSGTQDLAPSAPGTRTSAGAGPGAGSAGAGSPGAAAQPAPGDAVWAAAVAWRLCSAGQEIDRARRLAAAALAGAGAGRFAPALVAARVLVVADGVELARHGLERIEAEARRQGVRPAVGLALLTRAELALRTGDVAEARSRLDEALGEVPRHHWHPRKLPRLTALDALIALESGRPDLAEAAVSGTVPDRHEYGVDRAFVLFAQGLAELRTGGTTAAAHLRECGRMLLALGCTNPGLVPWRSHLALATACAGTPQAPEATARLLAEELAAARAWGSASTVGSVHLRAGLALTGPEALAHLRTAVRVLADSVARGRRVQALAELADALFDDGRPGEGRRALDQAVAAARADTGLPAGRVLEVAARYEELPRANRARLSRAQLRVALLAAEGWSNKAIAQELSVSLRAVELHLTRSYRALGITDRSGLPTALGHDAGRA</sequence>
<dbReference type="GO" id="GO:0003677">
    <property type="term" value="F:DNA binding"/>
    <property type="evidence" value="ECO:0007669"/>
    <property type="project" value="InterPro"/>
</dbReference>
<dbReference type="InterPro" id="IPR000792">
    <property type="entry name" value="Tscrpt_reg_LuxR_C"/>
</dbReference>
<dbReference type="GeneID" id="75185360"/>
<dbReference type="InterPro" id="IPR016032">
    <property type="entry name" value="Sig_transdc_resp-reg_C-effctor"/>
</dbReference>
<organism evidence="2 3">
    <name type="scientific">Streptomyces albus</name>
    <dbReference type="NCBI Taxonomy" id="1888"/>
    <lineage>
        <taxon>Bacteria</taxon>
        <taxon>Bacillati</taxon>
        <taxon>Actinomycetota</taxon>
        <taxon>Actinomycetes</taxon>
        <taxon>Kitasatosporales</taxon>
        <taxon>Streptomycetaceae</taxon>
        <taxon>Streptomyces</taxon>
    </lineage>
</organism>
<dbReference type="Proteomes" id="UP000298111">
    <property type="component" value="Unassembled WGS sequence"/>
</dbReference>
<evidence type="ECO:0000256" key="1">
    <source>
        <dbReference type="SAM" id="MobiDB-lite"/>
    </source>
</evidence>
<dbReference type="AlphaFoldDB" id="A0A6C1C0A3"/>
<dbReference type="SUPFAM" id="SSF46894">
    <property type="entry name" value="C-terminal effector domain of the bipartite response regulators"/>
    <property type="match status" value="1"/>
</dbReference>
<feature type="region of interest" description="Disordered" evidence="1">
    <location>
        <begin position="67"/>
        <end position="96"/>
    </location>
</feature>
<comment type="caution">
    <text evidence="2">The sequence shown here is derived from an EMBL/GenBank/DDBJ whole genome shotgun (WGS) entry which is preliminary data.</text>
</comment>
<proteinExistence type="predicted"/>
<evidence type="ECO:0000313" key="2">
    <source>
        <dbReference type="EMBL" id="TGG74620.1"/>
    </source>
</evidence>
<feature type="compositionally biased region" description="Low complexity" evidence="1">
    <location>
        <begin position="505"/>
        <end position="514"/>
    </location>
</feature>
<accession>A0A6C1C0A3</accession>
<gene>
    <name evidence="2" type="ORF">D8771_33965</name>
</gene>
<dbReference type="Gene3D" id="1.10.10.10">
    <property type="entry name" value="Winged helix-like DNA-binding domain superfamily/Winged helix DNA-binding domain"/>
    <property type="match status" value="1"/>
</dbReference>
<feature type="region of interest" description="Disordered" evidence="1">
    <location>
        <begin position="465"/>
        <end position="534"/>
    </location>
</feature>
<evidence type="ECO:0000313" key="3">
    <source>
        <dbReference type="Proteomes" id="UP000298111"/>
    </source>
</evidence>
<feature type="compositionally biased region" description="Gly residues" evidence="1">
    <location>
        <begin position="515"/>
        <end position="526"/>
    </location>
</feature>
<dbReference type="RefSeq" id="WP_016467297.1">
    <property type="nucleotide sequence ID" value="NZ_BBQG01000026.1"/>
</dbReference>
<reference evidence="2 3" key="1">
    <citation type="submission" date="2018-10" db="EMBL/GenBank/DDBJ databases">
        <title>Isolation of pseudouridimycin from Streptomyces albus DSM 40763.</title>
        <authorList>
            <person name="Rosenqvist P."/>
            <person name="Metsae-Ketelae M."/>
            <person name="Virta P."/>
        </authorList>
    </citation>
    <scope>NUCLEOTIDE SEQUENCE [LARGE SCALE GENOMIC DNA]</scope>
    <source>
        <strain evidence="2 3">DSM 40763</strain>
    </source>
</reference>
<dbReference type="Pfam" id="PF00196">
    <property type="entry name" value="GerE"/>
    <property type="match status" value="1"/>
</dbReference>
<dbReference type="GO" id="GO:0006355">
    <property type="term" value="P:regulation of DNA-templated transcription"/>
    <property type="evidence" value="ECO:0007669"/>
    <property type="project" value="InterPro"/>
</dbReference>
<dbReference type="CDD" id="cd06170">
    <property type="entry name" value="LuxR_C_like"/>
    <property type="match status" value="1"/>
</dbReference>
<dbReference type="PROSITE" id="PS50043">
    <property type="entry name" value="HTH_LUXR_2"/>
    <property type="match status" value="1"/>
</dbReference>
<protein>
    <submittedName>
        <fullName evidence="2">Helix-turn-helix transcriptional regulator</fullName>
    </submittedName>
</protein>
<dbReference type="EMBL" id="RCIY01000120">
    <property type="protein sequence ID" value="TGG74620.1"/>
    <property type="molecule type" value="Genomic_DNA"/>
</dbReference>
<feature type="compositionally biased region" description="Low complexity" evidence="1">
    <location>
        <begin position="83"/>
        <end position="96"/>
    </location>
</feature>